<name>A0A1G1TKP3_9BACT</name>
<dbReference type="InterPro" id="IPR026341">
    <property type="entry name" value="T9SS_type_B"/>
</dbReference>
<protein>
    <recommendedName>
        <fullName evidence="3">Gliding motility-associated C-terminal domain-containing protein</fullName>
    </recommendedName>
</protein>
<proteinExistence type="predicted"/>
<evidence type="ECO:0008006" key="3">
    <source>
        <dbReference type="Google" id="ProtNLM"/>
    </source>
</evidence>
<dbReference type="AlphaFoldDB" id="A0A1G1TKP3"/>
<dbReference type="Proteomes" id="UP000177506">
    <property type="component" value="Unassembled WGS sequence"/>
</dbReference>
<gene>
    <name evidence="1" type="ORF">BEN49_19720</name>
</gene>
<evidence type="ECO:0000313" key="1">
    <source>
        <dbReference type="EMBL" id="OGX91453.1"/>
    </source>
</evidence>
<dbReference type="OrthoDB" id="1491125at2"/>
<organism evidence="1 2">
    <name type="scientific">Hymenobacter coccineus</name>
    <dbReference type="NCBI Taxonomy" id="1908235"/>
    <lineage>
        <taxon>Bacteria</taxon>
        <taxon>Pseudomonadati</taxon>
        <taxon>Bacteroidota</taxon>
        <taxon>Cytophagia</taxon>
        <taxon>Cytophagales</taxon>
        <taxon>Hymenobacteraceae</taxon>
        <taxon>Hymenobacter</taxon>
    </lineage>
</organism>
<comment type="caution">
    <text evidence="1">The sequence shown here is derived from an EMBL/GenBank/DDBJ whole genome shotgun (WGS) entry which is preliminary data.</text>
</comment>
<dbReference type="EMBL" id="MDZA01000058">
    <property type="protein sequence ID" value="OGX91453.1"/>
    <property type="molecule type" value="Genomic_DNA"/>
</dbReference>
<dbReference type="Pfam" id="PF13585">
    <property type="entry name" value="CHU_C"/>
    <property type="match status" value="1"/>
</dbReference>
<evidence type="ECO:0000313" key="2">
    <source>
        <dbReference type="Proteomes" id="UP000177506"/>
    </source>
</evidence>
<reference evidence="1 2" key="1">
    <citation type="submission" date="2016-08" db="EMBL/GenBank/DDBJ databases">
        <title>Hymenobacter coccineus sp. nov., Hymenobacter lapidarius sp. nov. and Hymenobacter glacialis sp. nov., isolated from Antarctic soil.</title>
        <authorList>
            <person name="Sedlacek I."/>
            <person name="Kralova S."/>
            <person name="Kyrova K."/>
            <person name="Maslanova I."/>
            <person name="Stankova E."/>
            <person name="Vrbovska V."/>
            <person name="Nemec M."/>
            <person name="Bartak M."/>
            <person name="Svec P."/>
            <person name="Busse H.-J."/>
            <person name="Pantucek R."/>
        </authorList>
    </citation>
    <scope>NUCLEOTIDE SEQUENCE [LARGE SCALE GENOMIC DNA]</scope>
    <source>
        <strain evidence="1 2">CCM 8649</strain>
    </source>
</reference>
<accession>A0A1G1TKP3</accession>
<sequence length="265" mass="27487">MGSCPTCKSLGAGPDIYVAQLSGVDGRWQWVSTAGGYGGPGGTGYPFSDDDTAGDVQVLDNEHLLVSGAFCQGARLGDQIGPLATTTYDGFLARITRPLPCPDSLAAAAGVQLVADSADCQAGSRTLRVLGAPAGSAFAWNTGATGPSLAVTAPGRYEVRARTLGGCGYRLGYTVTAVGVALGGPLPNVITPNGDGLNDRWVVPGLLAGTRLRLYNRWGRLVYQTAAYANEWAAAGAPAGLYYYVLENEQLCASPRIKGWVEVIR</sequence>
<keyword evidence="2" id="KW-1185">Reference proteome</keyword>
<dbReference type="NCBIfam" id="TIGR04131">
    <property type="entry name" value="Bac_Flav_CTERM"/>
    <property type="match status" value="1"/>
</dbReference>